<dbReference type="InterPro" id="IPR012675">
    <property type="entry name" value="Beta-grasp_dom_sf"/>
</dbReference>
<dbReference type="GO" id="GO:0051537">
    <property type="term" value="F:2 iron, 2 sulfur cluster binding"/>
    <property type="evidence" value="ECO:0007669"/>
    <property type="project" value="UniProtKB-KW"/>
</dbReference>
<dbReference type="PRINTS" id="PR00410">
    <property type="entry name" value="PHEHYDRXLASE"/>
</dbReference>
<comment type="cofactor">
    <cofactor evidence="1">
        <name>FAD</name>
        <dbReference type="ChEBI" id="CHEBI:57692"/>
    </cofactor>
</comment>
<feature type="domain" description="2Fe-2S ferredoxin-type" evidence="3">
    <location>
        <begin position="6"/>
        <end position="96"/>
    </location>
</feature>
<dbReference type="Gene3D" id="2.40.30.10">
    <property type="entry name" value="Translation factors"/>
    <property type="match status" value="1"/>
</dbReference>
<gene>
    <name evidence="5" type="primary">mphP</name>
    <name evidence="5" type="ORF">THIARS_80285</name>
</gene>
<evidence type="ECO:0000256" key="1">
    <source>
        <dbReference type="ARBA" id="ARBA00001974"/>
    </source>
</evidence>
<dbReference type="SUPFAM" id="SSF54292">
    <property type="entry name" value="2Fe-2S ferredoxin-like"/>
    <property type="match status" value="1"/>
</dbReference>
<dbReference type="PANTHER" id="PTHR47354:SF5">
    <property type="entry name" value="PROTEIN RFBI"/>
    <property type="match status" value="1"/>
</dbReference>
<keyword evidence="2" id="KW-0001">2Fe-2S</keyword>
<dbReference type="Proteomes" id="UP000214566">
    <property type="component" value="Unassembled WGS sequence"/>
</dbReference>
<accession>A0A238D966</accession>
<dbReference type="InterPro" id="IPR017938">
    <property type="entry name" value="Riboflavin_synthase-like_b-brl"/>
</dbReference>
<dbReference type="PANTHER" id="PTHR47354">
    <property type="entry name" value="NADH OXIDOREDUCTASE HCR"/>
    <property type="match status" value="1"/>
</dbReference>
<dbReference type="InterPro" id="IPR036010">
    <property type="entry name" value="2Fe-2S_ferredoxin-like_sf"/>
</dbReference>
<protein>
    <submittedName>
        <fullName evidence="5">Phenol hydroxylase P5 protein</fullName>
        <ecNumber evidence="5">1.14.13.7</ecNumber>
    </submittedName>
</protein>
<organism evidence="5 6">
    <name type="scientific">Thiomonas delicata</name>
    <name type="common">Thiomonas cuprina</name>
    <dbReference type="NCBI Taxonomy" id="364030"/>
    <lineage>
        <taxon>Bacteria</taxon>
        <taxon>Pseudomonadati</taxon>
        <taxon>Pseudomonadota</taxon>
        <taxon>Betaproteobacteria</taxon>
        <taxon>Burkholderiales</taxon>
        <taxon>Thiomonas</taxon>
    </lineage>
</organism>
<dbReference type="CDD" id="cd00207">
    <property type="entry name" value="fer2"/>
    <property type="match status" value="1"/>
</dbReference>
<keyword evidence="2" id="KW-0411">Iron-sulfur</keyword>
<dbReference type="Gene3D" id="3.40.50.80">
    <property type="entry name" value="Nucleotide-binding domain of ferredoxin-NADP reductase (FNR) module"/>
    <property type="match status" value="1"/>
</dbReference>
<keyword evidence="5" id="KW-0560">Oxidoreductase</keyword>
<evidence type="ECO:0000313" key="6">
    <source>
        <dbReference type="Proteomes" id="UP000214566"/>
    </source>
</evidence>
<dbReference type="SUPFAM" id="SSF52343">
    <property type="entry name" value="Ferredoxin reductase-like, C-terminal NADP-linked domain"/>
    <property type="match status" value="1"/>
</dbReference>
<dbReference type="SUPFAM" id="SSF63380">
    <property type="entry name" value="Riboflavin synthase domain-like"/>
    <property type="match status" value="1"/>
</dbReference>
<dbReference type="InterPro" id="IPR001041">
    <property type="entry name" value="2Fe-2S_ferredoxin-type"/>
</dbReference>
<dbReference type="InterPro" id="IPR001433">
    <property type="entry name" value="OxRdtase_FAD/NAD-bd"/>
</dbReference>
<dbReference type="EC" id="1.14.13.7" evidence="5"/>
<dbReference type="Pfam" id="PF00970">
    <property type="entry name" value="FAD_binding_6"/>
    <property type="match status" value="1"/>
</dbReference>
<dbReference type="InterPro" id="IPR008333">
    <property type="entry name" value="Cbr1-like_FAD-bd_dom"/>
</dbReference>
<dbReference type="Pfam" id="PF00175">
    <property type="entry name" value="NAD_binding_1"/>
    <property type="match status" value="1"/>
</dbReference>
<keyword evidence="2" id="KW-0408">Iron</keyword>
<sequence length="357" mass="39216">MTAMSHQLTIEPLGVTIEVAEGQTMLDAALRNGLYLPHACCHGLCGTCKVQIADGEVDLGDANPFALMDFEREEGKALACCATLLDDTVIEADIDDEPDAEIIPVKDFSAEVVRIEQLTPTIKALHLRLNQPIHFQAGQYIQLEIPRLHQNRAFSIANSPADVAATGMIELNIRRVPGGEGTAYLHEKLAVGDRIRLAGPYGRFFVRKSANQPLVFMAGGSGLSSPRSMIRDLLQEGCTQPITLVYGQRSTDELYYDAEFLELAERYPNFSYVPALSESAADANHPVVQGFVHEAAKSHFTNNFSGHKAYLCGPPAMIDACITTLMQGRLFERDIFFEKFISAADAQQVRSPLFKKV</sequence>
<name>A0A238D966_THIDL</name>
<dbReference type="PROSITE" id="PS51384">
    <property type="entry name" value="FAD_FR"/>
    <property type="match status" value="1"/>
</dbReference>
<feature type="domain" description="FAD-binding FR-type" evidence="4">
    <location>
        <begin position="105"/>
        <end position="207"/>
    </location>
</feature>
<dbReference type="PROSITE" id="PS51085">
    <property type="entry name" value="2FE2S_FER_2"/>
    <property type="match status" value="1"/>
</dbReference>
<keyword evidence="6" id="KW-1185">Reference proteome</keyword>
<keyword evidence="2" id="KW-0479">Metal-binding</keyword>
<dbReference type="Pfam" id="PF00111">
    <property type="entry name" value="Fer2"/>
    <property type="match status" value="1"/>
</dbReference>
<dbReference type="GO" id="GO:0018662">
    <property type="term" value="F:phenol 2-monooxygenase activity"/>
    <property type="evidence" value="ECO:0007669"/>
    <property type="project" value="UniProtKB-EC"/>
</dbReference>
<evidence type="ECO:0000259" key="3">
    <source>
        <dbReference type="PROSITE" id="PS51085"/>
    </source>
</evidence>
<evidence type="ECO:0000259" key="4">
    <source>
        <dbReference type="PROSITE" id="PS51384"/>
    </source>
</evidence>
<evidence type="ECO:0000256" key="2">
    <source>
        <dbReference type="ARBA" id="ARBA00022714"/>
    </source>
</evidence>
<dbReference type="AlphaFoldDB" id="A0A238D966"/>
<dbReference type="InterPro" id="IPR050415">
    <property type="entry name" value="MRET"/>
</dbReference>
<reference evidence="5 6" key="1">
    <citation type="submission" date="2016-06" db="EMBL/GenBank/DDBJ databases">
        <authorList>
            <person name="Kjaerup R.B."/>
            <person name="Dalgaard T.S."/>
            <person name="Juul-Madsen H.R."/>
        </authorList>
    </citation>
    <scope>NUCLEOTIDE SEQUENCE [LARGE SCALE GENOMIC DNA]</scope>
    <source>
        <strain evidence="5 6">DSM 16361</strain>
    </source>
</reference>
<proteinExistence type="predicted"/>
<dbReference type="InterPro" id="IPR017927">
    <property type="entry name" value="FAD-bd_FR_type"/>
</dbReference>
<dbReference type="EMBL" id="FLMQ01000057">
    <property type="protein sequence ID" value="SBP89761.1"/>
    <property type="molecule type" value="Genomic_DNA"/>
</dbReference>
<dbReference type="InterPro" id="IPR039261">
    <property type="entry name" value="FNR_nucleotide-bd"/>
</dbReference>
<dbReference type="Gene3D" id="3.10.20.30">
    <property type="match status" value="1"/>
</dbReference>
<evidence type="ECO:0000313" key="5">
    <source>
        <dbReference type="EMBL" id="SBP89761.1"/>
    </source>
</evidence>